<protein>
    <recommendedName>
        <fullName evidence="7">Gram-positive cocci surface proteins LPxTG domain-containing protein</fullName>
    </recommendedName>
</protein>
<comment type="caution">
    <text evidence="3">The sequence shown here is derived from an EMBL/GenBank/DDBJ whole genome shotgun (WGS) entry which is preliminary data.</text>
</comment>
<evidence type="ECO:0000313" key="5">
    <source>
        <dbReference type="Proteomes" id="UP001230951"/>
    </source>
</evidence>
<dbReference type="RefSeq" id="WP_306960475.1">
    <property type="nucleotide sequence ID" value="NZ_JAUSRG010000003.1"/>
</dbReference>
<dbReference type="Proteomes" id="UP001242995">
    <property type="component" value="Unassembled WGS sequence"/>
</dbReference>
<evidence type="ECO:0008006" key="7">
    <source>
        <dbReference type="Google" id="ProtNLM"/>
    </source>
</evidence>
<evidence type="ECO:0000313" key="4">
    <source>
        <dbReference type="EMBL" id="MDQ0180918.1"/>
    </source>
</evidence>
<keyword evidence="2" id="KW-0732">Signal</keyword>
<evidence type="ECO:0000256" key="1">
    <source>
        <dbReference type="SAM" id="Phobius"/>
    </source>
</evidence>
<dbReference type="Proteomes" id="UP001230951">
    <property type="component" value="Unassembled WGS sequence"/>
</dbReference>
<dbReference type="EMBL" id="JAUSTF010000004">
    <property type="protein sequence ID" value="MDQ0180918.1"/>
    <property type="molecule type" value="Genomic_DNA"/>
</dbReference>
<evidence type="ECO:0000313" key="3">
    <source>
        <dbReference type="EMBL" id="MDP9904653.1"/>
    </source>
</evidence>
<keyword evidence="1" id="KW-0472">Membrane</keyword>
<sequence>MSMCWRFLVAVLSACVSAVVSSSALAASSPGGGALVVISDGGDVTGQLVPGATVVWPVEVTTRIDRLDSLLGRLSVAGGLAHAGNVTAEVVSCLVPWLSDHCASGEHAVLALTPLDQLLPEPAALQAPPKPRPGTTYLEVRIRVASDAHLPEDATMTAILRVDASGPDGDTVSHPTLSVSTLANTGASVCGYGVLAVAAIAAGLLIAGVAALIQRRRGMHA</sequence>
<feature type="chain" id="PRO_5043409540" description="Gram-positive cocci surface proteins LPxTG domain-containing protein" evidence="2">
    <location>
        <begin position="27"/>
        <end position="221"/>
    </location>
</feature>
<gene>
    <name evidence="3" type="ORF">J2S90_001608</name>
    <name evidence="4" type="ORF">J2S93_002345</name>
</gene>
<evidence type="ECO:0000256" key="2">
    <source>
        <dbReference type="SAM" id="SignalP"/>
    </source>
</evidence>
<dbReference type="AlphaFoldDB" id="A0AAW8DIK1"/>
<name>A0AAW8DIK1_9MICC</name>
<keyword evidence="1" id="KW-1133">Transmembrane helix</keyword>
<reference evidence="3 5" key="1">
    <citation type="submission" date="2023-07" db="EMBL/GenBank/DDBJ databases">
        <title>Sorghum-associated microbial communities from plants grown in Nebraska, USA.</title>
        <authorList>
            <person name="Schachtman D."/>
        </authorList>
    </citation>
    <scope>NUCLEOTIDE SEQUENCE</scope>
    <source>
        <strain evidence="3">DS1006</strain>
        <strain evidence="4 5">DS1016</strain>
    </source>
</reference>
<keyword evidence="5" id="KW-1185">Reference proteome</keyword>
<proteinExistence type="predicted"/>
<accession>A0AAW8DIK1</accession>
<organism evidence="3 6">
    <name type="scientific">Arthrobacter bambusae</name>
    <dbReference type="NCBI Taxonomy" id="1338426"/>
    <lineage>
        <taxon>Bacteria</taxon>
        <taxon>Bacillati</taxon>
        <taxon>Actinomycetota</taxon>
        <taxon>Actinomycetes</taxon>
        <taxon>Micrococcales</taxon>
        <taxon>Micrococcaceae</taxon>
        <taxon>Arthrobacter</taxon>
    </lineage>
</organism>
<feature type="signal peptide" evidence="2">
    <location>
        <begin position="1"/>
        <end position="26"/>
    </location>
</feature>
<dbReference type="EMBL" id="JAUSRG010000003">
    <property type="protein sequence ID" value="MDP9904653.1"/>
    <property type="molecule type" value="Genomic_DNA"/>
</dbReference>
<keyword evidence="1" id="KW-0812">Transmembrane</keyword>
<feature type="transmembrane region" description="Helical" evidence="1">
    <location>
        <begin position="192"/>
        <end position="213"/>
    </location>
</feature>
<evidence type="ECO:0000313" key="6">
    <source>
        <dbReference type="Proteomes" id="UP001242995"/>
    </source>
</evidence>